<dbReference type="RefSeq" id="WP_227778826.1">
    <property type="nucleotide sequence ID" value="NZ_BAABKX010000030.1"/>
</dbReference>
<protein>
    <submittedName>
        <fullName evidence="1">Uncharacterized protein</fullName>
    </submittedName>
</protein>
<evidence type="ECO:0000313" key="2">
    <source>
        <dbReference type="Proteomes" id="UP001501729"/>
    </source>
</evidence>
<keyword evidence="2" id="KW-1185">Reference proteome</keyword>
<comment type="caution">
    <text evidence="1">The sequence shown here is derived from an EMBL/GenBank/DDBJ whole genome shotgun (WGS) entry which is preliminary data.</text>
</comment>
<dbReference type="EMBL" id="BAABKX010000030">
    <property type="protein sequence ID" value="GAA5064287.1"/>
    <property type="molecule type" value="Genomic_DNA"/>
</dbReference>
<dbReference type="AlphaFoldDB" id="A0AAV3UR45"/>
<accession>A0AAV3UR45</accession>
<dbReference type="Proteomes" id="UP001501729">
    <property type="component" value="Unassembled WGS sequence"/>
</dbReference>
<dbReference type="GeneID" id="68617572"/>
<name>A0AAV3UR45_9EURY</name>
<proteinExistence type="predicted"/>
<sequence length="384" mass="42692">MEFAAWCYPWDLLDEGVENVADRLETIGVSEVNLATNYHHVQAFLPHNPKRRTLFARASSYFQPNDGYGRLTPVPYEGMNGNDWLETIGDAITTTDLTLNSWTVGCHNSRLGLEYPDATLQTPHGDSLAFGLCPSNPNVQEYLRSLLADLDERASFERIELESFDYFHGRGFGWHHDKFHTDLGHLGEFLFGLCFCDHCQAIATSAGVDTEAARETCVATIDAIAEGTLPADFDLASWFCAHPNVIKYTAVRTDTLADLFAEFRAIVDADLGYYAGLISVADTWMQGADLSKLSSHLDFITITAYESSTTAVLDELRTARTLSPDAELHVGILPGHPAIHDPKTVAEMVDVLADEDVPRISFYNYGLLPERNLDWVANATELYR</sequence>
<organism evidence="1 2">
    <name type="scientific">Haladaptatus pallidirubidus</name>
    <dbReference type="NCBI Taxonomy" id="1008152"/>
    <lineage>
        <taxon>Archaea</taxon>
        <taxon>Methanobacteriati</taxon>
        <taxon>Methanobacteriota</taxon>
        <taxon>Stenosarchaea group</taxon>
        <taxon>Halobacteria</taxon>
        <taxon>Halobacteriales</taxon>
        <taxon>Haladaptataceae</taxon>
        <taxon>Haladaptatus</taxon>
    </lineage>
</organism>
<gene>
    <name evidence="1" type="ORF">GCM10025751_53690</name>
</gene>
<evidence type="ECO:0000313" key="1">
    <source>
        <dbReference type="EMBL" id="GAA5064287.1"/>
    </source>
</evidence>
<reference evidence="1 2" key="1">
    <citation type="journal article" date="2019" name="Int. J. Syst. Evol. Microbiol.">
        <title>The Global Catalogue of Microorganisms (GCM) 10K type strain sequencing project: providing services to taxonomists for standard genome sequencing and annotation.</title>
        <authorList>
            <consortium name="The Broad Institute Genomics Platform"/>
            <consortium name="The Broad Institute Genome Sequencing Center for Infectious Disease"/>
            <person name="Wu L."/>
            <person name="Ma J."/>
        </authorList>
    </citation>
    <scope>NUCLEOTIDE SEQUENCE [LARGE SCALE GENOMIC DNA]</scope>
    <source>
        <strain evidence="1 2">JCM 17504</strain>
    </source>
</reference>